<evidence type="ECO:0000313" key="2">
    <source>
        <dbReference type="EMBL" id="GAB1253234.1"/>
    </source>
</evidence>
<proteinExistence type="predicted"/>
<gene>
    <name evidence="2" type="ORF">Defa_07210</name>
</gene>
<dbReference type="Proteomes" id="UP001628192">
    <property type="component" value="Unassembled WGS sequence"/>
</dbReference>
<reference evidence="2 3" key="1">
    <citation type="journal article" date="2025" name="Int. J. Syst. Evol. Microbiol.">
        <title>Desulfovibrio falkowii sp. nov., Porphyromonas miyakawae sp. nov., Mediterraneibacter flintii sp. nov. and Owariibacterium komagatae gen. nov., sp. nov., isolated from human faeces.</title>
        <authorList>
            <person name="Hamaguchi T."/>
            <person name="Ohara M."/>
            <person name="Hisatomi A."/>
            <person name="Sekiguchi K."/>
            <person name="Takeda J.I."/>
            <person name="Ueyama J."/>
            <person name="Ito M."/>
            <person name="Nishiwaki H."/>
            <person name="Ogi T."/>
            <person name="Hirayama M."/>
            <person name="Ohkuma M."/>
            <person name="Sakamoto M."/>
            <person name="Ohno K."/>
        </authorList>
    </citation>
    <scope>NUCLEOTIDE SEQUENCE [LARGE SCALE GENOMIC DNA]</scope>
    <source>
        <strain evidence="2 3">13CB8C</strain>
    </source>
</reference>
<evidence type="ECO:0000256" key="1">
    <source>
        <dbReference type="SAM" id="MobiDB-lite"/>
    </source>
</evidence>
<dbReference type="EMBL" id="BAAFSG010000001">
    <property type="protein sequence ID" value="GAB1253234.1"/>
    <property type="molecule type" value="Genomic_DNA"/>
</dbReference>
<name>A0ABQ0E671_9BACT</name>
<sequence length="59" mass="6647">MKPRFPAGTRHTAQGYDAPLRTPSEPAAVKDRRAAMKWRPYPATYNFVTDCRNGTVILP</sequence>
<accession>A0ABQ0E671</accession>
<comment type="caution">
    <text evidence="2">The sequence shown here is derived from an EMBL/GenBank/DDBJ whole genome shotgun (WGS) entry which is preliminary data.</text>
</comment>
<evidence type="ECO:0000313" key="3">
    <source>
        <dbReference type="Proteomes" id="UP001628192"/>
    </source>
</evidence>
<keyword evidence="3" id="KW-1185">Reference proteome</keyword>
<organism evidence="2 3">
    <name type="scientific">Desulfovibrio falkowii</name>
    <dbReference type="NCBI Taxonomy" id="3136602"/>
    <lineage>
        <taxon>Bacteria</taxon>
        <taxon>Pseudomonadati</taxon>
        <taxon>Thermodesulfobacteriota</taxon>
        <taxon>Desulfovibrionia</taxon>
        <taxon>Desulfovibrionales</taxon>
        <taxon>Desulfovibrionaceae</taxon>
        <taxon>Desulfovibrio</taxon>
    </lineage>
</organism>
<protein>
    <submittedName>
        <fullName evidence="2">Uncharacterized protein</fullName>
    </submittedName>
</protein>
<feature type="region of interest" description="Disordered" evidence="1">
    <location>
        <begin position="1"/>
        <end position="24"/>
    </location>
</feature>